<evidence type="ECO:0000313" key="4">
    <source>
        <dbReference type="Proteomes" id="UP000094527"/>
    </source>
</evidence>
<dbReference type="EMBL" id="LJIJ01002324">
    <property type="protein sequence ID" value="ODM89843.1"/>
    <property type="molecule type" value="Genomic_DNA"/>
</dbReference>
<organism evidence="3 4">
    <name type="scientific">Orchesella cincta</name>
    <name type="common">Springtail</name>
    <name type="synonym">Podura cincta</name>
    <dbReference type="NCBI Taxonomy" id="48709"/>
    <lineage>
        <taxon>Eukaryota</taxon>
        <taxon>Metazoa</taxon>
        <taxon>Ecdysozoa</taxon>
        <taxon>Arthropoda</taxon>
        <taxon>Hexapoda</taxon>
        <taxon>Collembola</taxon>
        <taxon>Entomobryomorpha</taxon>
        <taxon>Entomobryoidea</taxon>
        <taxon>Orchesellidae</taxon>
        <taxon>Orchesellinae</taxon>
        <taxon>Orchesella</taxon>
    </lineage>
</organism>
<dbReference type="GO" id="GO:0006352">
    <property type="term" value="P:DNA-templated transcription initiation"/>
    <property type="evidence" value="ECO:0007669"/>
    <property type="project" value="InterPro"/>
</dbReference>
<dbReference type="AlphaFoldDB" id="A0A1D2MA47"/>
<keyword evidence="4" id="KW-1185">Reference proteome</keyword>
<keyword evidence="1" id="KW-0539">Nucleus</keyword>
<evidence type="ECO:0000313" key="3">
    <source>
        <dbReference type="EMBL" id="ODM89843.1"/>
    </source>
</evidence>
<feature type="compositionally biased region" description="Basic residues" evidence="2">
    <location>
        <begin position="287"/>
        <end position="298"/>
    </location>
</feature>
<dbReference type="OMA" id="LAMGPYG"/>
<name>A0A1D2MA47_ORCCI</name>
<proteinExistence type="predicted"/>
<keyword evidence="3" id="KW-0804">Transcription</keyword>
<feature type="compositionally biased region" description="Basic residues" evidence="2">
    <location>
        <begin position="232"/>
        <end position="241"/>
    </location>
</feature>
<evidence type="ECO:0000256" key="1">
    <source>
        <dbReference type="ARBA" id="ARBA00023242"/>
    </source>
</evidence>
<feature type="region of interest" description="Disordered" evidence="2">
    <location>
        <begin position="180"/>
        <end position="207"/>
    </location>
</feature>
<dbReference type="PANTHER" id="PTHR12709">
    <property type="entry name" value="DNA-DIRECTED RNA POLYMERASE II, III"/>
    <property type="match status" value="1"/>
</dbReference>
<dbReference type="Proteomes" id="UP000094527">
    <property type="component" value="Unassembled WGS sequence"/>
</dbReference>
<keyword evidence="3" id="KW-0240">DNA-directed RNA polymerase</keyword>
<dbReference type="STRING" id="48709.A0A1D2MA47"/>
<protein>
    <submittedName>
        <fullName evidence="3">DNA-directed RNA polymerase I subunit RPA43</fullName>
    </submittedName>
</protein>
<evidence type="ECO:0000256" key="2">
    <source>
        <dbReference type="SAM" id="MobiDB-lite"/>
    </source>
</evidence>
<dbReference type="GO" id="GO:0006362">
    <property type="term" value="P:transcription elongation by RNA polymerase I"/>
    <property type="evidence" value="ECO:0007669"/>
    <property type="project" value="TreeGrafter"/>
</dbReference>
<dbReference type="PANTHER" id="PTHR12709:SF5">
    <property type="entry name" value="DNA-DIRECTED RNA POLYMERASE I SUBUNIT RPA43"/>
    <property type="match status" value="1"/>
</dbReference>
<accession>A0A1D2MA47</accession>
<reference evidence="3 4" key="1">
    <citation type="journal article" date="2016" name="Genome Biol. Evol.">
        <title>Gene Family Evolution Reflects Adaptation to Soil Environmental Stressors in the Genome of the Collembolan Orchesella cincta.</title>
        <authorList>
            <person name="Faddeeva-Vakhrusheva A."/>
            <person name="Derks M.F."/>
            <person name="Anvar S.Y."/>
            <person name="Agamennone V."/>
            <person name="Suring W."/>
            <person name="Smit S."/>
            <person name="van Straalen N.M."/>
            <person name="Roelofs D."/>
        </authorList>
    </citation>
    <scope>NUCLEOTIDE SEQUENCE [LARGE SCALE GENOMIC DNA]</scope>
    <source>
        <tissue evidence="3">Mixed pool</tissue>
    </source>
</reference>
<dbReference type="OrthoDB" id="10250504at2759"/>
<feature type="region of interest" description="Disordered" evidence="2">
    <location>
        <begin position="229"/>
        <end position="298"/>
    </location>
</feature>
<dbReference type="InterPro" id="IPR045113">
    <property type="entry name" value="Rpb7-like"/>
</dbReference>
<gene>
    <name evidence="3" type="ORF">Ocin01_16837</name>
</gene>
<dbReference type="GO" id="GO:0005736">
    <property type="term" value="C:RNA polymerase I complex"/>
    <property type="evidence" value="ECO:0007669"/>
    <property type="project" value="TreeGrafter"/>
</dbReference>
<comment type="caution">
    <text evidence="3">The sequence shown here is derived from an EMBL/GenBank/DDBJ whole genome shotgun (WGS) entry which is preliminary data.</text>
</comment>
<sequence length="298" mass="34188">MMNTTILPDRFISEVQFSKEELQAVVDSGLVEVIDNHQQHIAVQPCWIHDLGSGVMEEINANVLGKWDKKLNAYVVYAENVRNFDSSAGMNEDHRWLHIDVSATFYIYTPEVGQQLKGEIKKVGDKAAVCMLFDVFTVTVFPNNEAELQGWNVGEEIHFRVLSFQHRRKGPIIRAKSFQDPSSFHNLSSNNSKKRKRSLTPQTPEEIDTSIITRVSELEDEIKVEDTDSFSIKKRKKSKKDKSKEKDIPEDEPDVPSSGRYVRSILLENDNTLDEEIHESSEELLTPKKKKKKKKSKK</sequence>